<comment type="caution">
    <text evidence="1">The sequence shown here is derived from an EMBL/GenBank/DDBJ whole genome shotgun (WGS) entry which is preliminary data.</text>
</comment>
<gene>
    <name evidence="1" type="ORF">A0H81_13172</name>
</gene>
<evidence type="ECO:0000313" key="2">
    <source>
        <dbReference type="Proteomes" id="UP000092993"/>
    </source>
</evidence>
<name>A0A1C7LPK2_GRIFR</name>
<evidence type="ECO:0000313" key="1">
    <source>
        <dbReference type="EMBL" id="OBZ66725.1"/>
    </source>
</evidence>
<sequence>MYSPRQLRVLGESKARCSVEVSLSGPSVQNFLFRCHDDLTGLLLCLSPLGQAAWSLLTPDNAAAFSFSSEQGYTLGKYCN</sequence>
<proteinExistence type="predicted"/>
<dbReference type="Proteomes" id="UP000092993">
    <property type="component" value="Unassembled WGS sequence"/>
</dbReference>
<keyword evidence="2" id="KW-1185">Reference proteome</keyword>
<dbReference type="EMBL" id="LUGG01000027">
    <property type="protein sequence ID" value="OBZ66725.1"/>
    <property type="molecule type" value="Genomic_DNA"/>
</dbReference>
<organism evidence="1 2">
    <name type="scientific">Grifola frondosa</name>
    <name type="common">Maitake</name>
    <name type="synonym">Polyporus frondosus</name>
    <dbReference type="NCBI Taxonomy" id="5627"/>
    <lineage>
        <taxon>Eukaryota</taxon>
        <taxon>Fungi</taxon>
        <taxon>Dikarya</taxon>
        <taxon>Basidiomycota</taxon>
        <taxon>Agaricomycotina</taxon>
        <taxon>Agaricomycetes</taxon>
        <taxon>Polyporales</taxon>
        <taxon>Grifolaceae</taxon>
        <taxon>Grifola</taxon>
    </lineage>
</organism>
<protein>
    <submittedName>
        <fullName evidence="1">Uncharacterized protein</fullName>
    </submittedName>
</protein>
<reference evidence="1 2" key="1">
    <citation type="submission" date="2016-03" db="EMBL/GenBank/DDBJ databases">
        <title>Whole genome sequencing of Grifola frondosa 9006-11.</title>
        <authorList>
            <person name="Min B."/>
            <person name="Park H."/>
            <person name="Kim J.-G."/>
            <person name="Cho H."/>
            <person name="Oh Y.-L."/>
            <person name="Kong W.-S."/>
            <person name="Choi I.-G."/>
        </authorList>
    </citation>
    <scope>NUCLEOTIDE SEQUENCE [LARGE SCALE GENOMIC DNA]</scope>
    <source>
        <strain evidence="1 2">9006-11</strain>
    </source>
</reference>
<dbReference type="AlphaFoldDB" id="A0A1C7LPK2"/>
<accession>A0A1C7LPK2</accession>